<dbReference type="EMBL" id="JAAOZC010000012">
    <property type="protein sequence ID" value="NIJ09511.1"/>
    <property type="molecule type" value="Genomic_DNA"/>
</dbReference>
<evidence type="ECO:0000256" key="5">
    <source>
        <dbReference type="ARBA" id="ARBA00022729"/>
    </source>
</evidence>
<evidence type="ECO:0000259" key="10">
    <source>
        <dbReference type="Pfam" id="PF19425"/>
    </source>
</evidence>
<comment type="caution">
    <text evidence="11">The sequence shown here is derived from an EMBL/GenBank/DDBJ whole genome shotgun (WGS) entry which is preliminary data.</text>
</comment>
<evidence type="ECO:0000256" key="1">
    <source>
        <dbReference type="ARBA" id="ARBA00001947"/>
    </source>
</evidence>
<evidence type="ECO:0000256" key="2">
    <source>
        <dbReference type="ARBA" id="ARBA00004196"/>
    </source>
</evidence>
<dbReference type="Proteomes" id="UP000727456">
    <property type="component" value="Unassembled WGS sequence"/>
</dbReference>
<comment type="subcellular location">
    <subcellularLocation>
        <location evidence="2">Cell envelope</location>
    </subcellularLocation>
</comment>
<dbReference type="RefSeq" id="WP_167075209.1">
    <property type="nucleotide sequence ID" value="NZ_JAAOZC010000012.1"/>
</dbReference>
<dbReference type="InterPro" id="IPR045834">
    <property type="entry name" value="Csd3_N2"/>
</dbReference>
<evidence type="ECO:0000256" key="8">
    <source>
        <dbReference type="ARBA" id="ARBA00023049"/>
    </source>
</evidence>
<dbReference type="SUPFAM" id="SSF51261">
    <property type="entry name" value="Duplicated hybrid motif"/>
    <property type="match status" value="1"/>
</dbReference>
<evidence type="ECO:0000256" key="3">
    <source>
        <dbReference type="ARBA" id="ARBA00022670"/>
    </source>
</evidence>
<sequence length="491" mass="52271">MMIRREAELLMEGGGGSAATVRARSFGLLDTPAIRRGIEKTQGIDLVVDLGARIGSATWWRGLATCTALCALTFSMAPSFRPLIGASPAPLAETQERENRRQAIAPQAFGADTGARAPATNLVERLTDTPERPQIQLTATLGAGDGFAHALERAGVGADQAQQAADLVSEQMSLGEIKPGTRVDLTLGRRPNKQVARPLDRLAFRAKLELALEVQRIDQALKLIPHPIAVDETPLRIQGRVGASLFAAARAAGAPAQAVQTYLRAMAQHVSVGAIRANDRFDLIVAHRRAATGETETGGLLYAGLDEGKKVLRLLKWDMDGKEQWFDAAGVGEQRGQMKMPVANAHVTSGFGQRFHPILGYSRMHQGIDYGAPMGSPIDAATDGVVSFSGWHGGHGNYVQIRHPGGMGTGYAHMSRILVHAGDHVRAGQIIGYVGSTGLSTGPHLHFEVFKNNVAVNPLSVKFTQAAQLAGNTLARFKATLAHLLATRVSG</sequence>
<dbReference type="Pfam" id="PF01551">
    <property type="entry name" value="Peptidase_M23"/>
    <property type="match status" value="1"/>
</dbReference>
<evidence type="ECO:0000259" key="9">
    <source>
        <dbReference type="Pfam" id="PF01551"/>
    </source>
</evidence>
<keyword evidence="7" id="KW-0862">Zinc</keyword>
<keyword evidence="4" id="KW-0479">Metal-binding</keyword>
<comment type="cofactor">
    <cofactor evidence="1">
        <name>Zn(2+)</name>
        <dbReference type="ChEBI" id="CHEBI:29105"/>
    </cofactor>
</comment>
<feature type="domain" description="M23ase beta-sheet core" evidence="9">
    <location>
        <begin position="363"/>
        <end position="458"/>
    </location>
</feature>
<evidence type="ECO:0000256" key="7">
    <source>
        <dbReference type="ARBA" id="ARBA00022833"/>
    </source>
</evidence>
<keyword evidence="3" id="KW-0645">Protease</keyword>
<gene>
    <name evidence="11" type="ORF">FHS31_003144</name>
</gene>
<evidence type="ECO:0000313" key="12">
    <source>
        <dbReference type="Proteomes" id="UP000727456"/>
    </source>
</evidence>
<evidence type="ECO:0000256" key="4">
    <source>
        <dbReference type="ARBA" id="ARBA00022723"/>
    </source>
</evidence>
<dbReference type="Gene3D" id="2.70.70.10">
    <property type="entry name" value="Glucose Permease (Domain IIA)"/>
    <property type="match status" value="1"/>
</dbReference>
<dbReference type="PANTHER" id="PTHR21666:SF289">
    <property type="entry name" value="L-ALA--D-GLU ENDOPEPTIDASE"/>
    <property type="match status" value="1"/>
</dbReference>
<dbReference type="Pfam" id="PF19425">
    <property type="entry name" value="Csd3_N2"/>
    <property type="match status" value="1"/>
</dbReference>
<dbReference type="GO" id="GO:0016787">
    <property type="term" value="F:hydrolase activity"/>
    <property type="evidence" value="ECO:0007669"/>
    <property type="project" value="UniProtKB-KW"/>
</dbReference>
<organism evidence="11 12">
    <name type="scientific">Sphingomonas vulcanisoli</name>
    <dbReference type="NCBI Taxonomy" id="1658060"/>
    <lineage>
        <taxon>Bacteria</taxon>
        <taxon>Pseudomonadati</taxon>
        <taxon>Pseudomonadota</taxon>
        <taxon>Alphaproteobacteria</taxon>
        <taxon>Sphingomonadales</taxon>
        <taxon>Sphingomonadaceae</taxon>
        <taxon>Sphingomonas</taxon>
    </lineage>
</organism>
<dbReference type="InterPro" id="IPR011055">
    <property type="entry name" value="Dup_hybrid_motif"/>
</dbReference>
<keyword evidence="8" id="KW-0482">Metalloprotease</keyword>
<dbReference type="InterPro" id="IPR016047">
    <property type="entry name" value="M23ase_b-sheet_dom"/>
</dbReference>
<feature type="domain" description="Csd3-like second N-terminal" evidence="10">
    <location>
        <begin position="235"/>
        <end position="351"/>
    </location>
</feature>
<keyword evidence="6 11" id="KW-0378">Hydrolase</keyword>
<dbReference type="CDD" id="cd12797">
    <property type="entry name" value="M23_peptidase"/>
    <property type="match status" value="1"/>
</dbReference>
<proteinExistence type="predicted"/>
<keyword evidence="5" id="KW-0732">Signal</keyword>
<dbReference type="PANTHER" id="PTHR21666">
    <property type="entry name" value="PEPTIDASE-RELATED"/>
    <property type="match status" value="1"/>
</dbReference>
<protein>
    <submittedName>
        <fullName evidence="11">Murein DD-endopeptidase MepM/ murein hydrolase activator NlpD</fullName>
    </submittedName>
</protein>
<evidence type="ECO:0000256" key="6">
    <source>
        <dbReference type="ARBA" id="ARBA00022801"/>
    </source>
</evidence>
<accession>A0ABX0TVE5</accession>
<reference evidence="11 12" key="1">
    <citation type="submission" date="2020-03" db="EMBL/GenBank/DDBJ databases">
        <title>Genomic Encyclopedia of Type Strains, Phase III (KMG-III): the genomes of soil and plant-associated and newly described type strains.</title>
        <authorList>
            <person name="Whitman W."/>
        </authorList>
    </citation>
    <scope>NUCLEOTIDE SEQUENCE [LARGE SCALE GENOMIC DNA]</scope>
    <source>
        <strain evidence="11 12">CECT 8804</strain>
    </source>
</reference>
<evidence type="ECO:0000313" key="11">
    <source>
        <dbReference type="EMBL" id="NIJ09511.1"/>
    </source>
</evidence>
<dbReference type="InterPro" id="IPR050570">
    <property type="entry name" value="Cell_wall_metabolism_enzyme"/>
</dbReference>
<keyword evidence="12" id="KW-1185">Reference proteome</keyword>
<name>A0ABX0TVE5_9SPHN</name>
<dbReference type="Gene3D" id="3.10.450.350">
    <property type="match status" value="1"/>
</dbReference>